<dbReference type="GO" id="GO:0005829">
    <property type="term" value="C:cytosol"/>
    <property type="evidence" value="ECO:0007669"/>
    <property type="project" value="TreeGrafter"/>
</dbReference>
<keyword evidence="4" id="KW-0521">NADP</keyword>
<dbReference type="GO" id="GO:0004488">
    <property type="term" value="F:methylenetetrahydrofolate dehydrogenase (NADP+) activity"/>
    <property type="evidence" value="ECO:0007669"/>
    <property type="project" value="InterPro"/>
</dbReference>
<dbReference type="Gene3D" id="3.40.50.720">
    <property type="entry name" value="NAD(P)-binding Rossmann-like Domain"/>
    <property type="match status" value="1"/>
</dbReference>
<dbReference type="AlphaFoldDB" id="A0A6J7HH32"/>
<evidence type="ECO:0000256" key="6">
    <source>
        <dbReference type="ARBA" id="ARBA00023268"/>
    </source>
</evidence>
<keyword evidence="3" id="KW-0378">Hydrolase</keyword>
<feature type="domain" description="Tetrahydrofolate dehydrogenase/cyclohydrolase catalytic" evidence="7">
    <location>
        <begin position="6"/>
        <end position="120"/>
    </location>
</feature>
<feature type="domain" description="Tetrahydrofolate dehydrogenase/cyclohydrolase NAD(P)-binding" evidence="8">
    <location>
        <begin position="164"/>
        <end position="294"/>
    </location>
</feature>
<dbReference type="Pfam" id="PF00763">
    <property type="entry name" value="THF_DHG_CYH"/>
    <property type="match status" value="1"/>
</dbReference>
<dbReference type="GO" id="GO:0035999">
    <property type="term" value="P:tetrahydrofolate interconversion"/>
    <property type="evidence" value="ECO:0007669"/>
    <property type="project" value="TreeGrafter"/>
</dbReference>
<sequence>MTAQLIDGRACARALREELAGDVAALRRDGVGIGLATLAVGQEYGAGAYERRLRRLAGELDVPYRHRALDGATTLPEVLAEVALLNADPAVSGILVLRPLPAHLDESVVFRAIDPTKDIESVHPENAGLLALGVPRFVPSTAASVFHLLDTWLDSVGEDRTDFYHRANIVVVGRSNNVGKPAISLGYARQATVQSVDEWADRTTGIGRHTRWADVLVVAAGKAGLIRAEHVSEGAVVIDVGINARTGPDGVVHMVGDVDFASVAPRVRAITPVPGGVGPVTDVWLLRTTVTAARLAAGQPAPSLLEVP</sequence>
<dbReference type="InterPro" id="IPR046346">
    <property type="entry name" value="Aminoacid_DH-like_N_sf"/>
</dbReference>
<dbReference type="EMBL" id="CAFBMQ010000173">
    <property type="protein sequence ID" value="CAB4915815.1"/>
    <property type="molecule type" value="Genomic_DNA"/>
</dbReference>
<dbReference type="GO" id="GO:0004477">
    <property type="term" value="F:methenyltetrahydrofolate cyclohydrolase activity"/>
    <property type="evidence" value="ECO:0007669"/>
    <property type="project" value="TreeGrafter"/>
</dbReference>
<dbReference type="HAMAP" id="MF_01576">
    <property type="entry name" value="THF_DHG_CYH"/>
    <property type="match status" value="1"/>
</dbReference>
<proteinExistence type="inferred from homology"/>
<evidence type="ECO:0000259" key="7">
    <source>
        <dbReference type="Pfam" id="PF00763"/>
    </source>
</evidence>
<dbReference type="PANTHER" id="PTHR48099">
    <property type="entry name" value="C-1-TETRAHYDROFOLATE SYNTHASE, CYTOPLASMIC-RELATED"/>
    <property type="match status" value="1"/>
</dbReference>
<evidence type="ECO:0000256" key="3">
    <source>
        <dbReference type="ARBA" id="ARBA00022801"/>
    </source>
</evidence>
<keyword evidence="6" id="KW-0511">Multifunctional enzyme</keyword>
<comment type="pathway">
    <text evidence="1">One-carbon metabolism; tetrahydrofolate interconversion.</text>
</comment>
<reference evidence="9" key="1">
    <citation type="submission" date="2020-05" db="EMBL/GenBank/DDBJ databases">
        <authorList>
            <person name="Chiriac C."/>
            <person name="Salcher M."/>
            <person name="Ghai R."/>
            <person name="Kavagutti S V."/>
        </authorList>
    </citation>
    <scope>NUCLEOTIDE SEQUENCE</scope>
</reference>
<dbReference type="Gene3D" id="3.40.50.10860">
    <property type="entry name" value="Leucine Dehydrogenase, chain A, domain 1"/>
    <property type="match status" value="1"/>
</dbReference>
<dbReference type="PRINTS" id="PR00085">
    <property type="entry name" value="THFDHDRGNASE"/>
</dbReference>
<dbReference type="InterPro" id="IPR036291">
    <property type="entry name" value="NAD(P)-bd_dom_sf"/>
</dbReference>
<dbReference type="InterPro" id="IPR020630">
    <property type="entry name" value="THF_DH/CycHdrlase_cat_dom"/>
</dbReference>
<dbReference type="SUPFAM" id="SSF53223">
    <property type="entry name" value="Aminoacid dehydrogenase-like, N-terminal domain"/>
    <property type="match status" value="1"/>
</dbReference>
<name>A0A6J7HH32_9ZZZZ</name>
<protein>
    <submittedName>
        <fullName evidence="9">Unannotated protein</fullName>
    </submittedName>
</protein>
<dbReference type="Pfam" id="PF02882">
    <property type="entry name" value="THF_DHG_CYH_C"/>
    <property type="match status" value="1"/>
</dbReference>
<accession>A0A6J7HH32</accession>
<evidence type="ECO:0000256" key="4">
    <source>
        <dbReference type="ARBA" id="ARBA00022857"/>
    </source>
</evidence>
<evidence type="ECO:0000256" key="5">
    <source>
        <dbReference type="ARBA" id="ARBA00023002"/>
    </source>
</evidence>
<dbReference type="CDD" id="cd01080">
    <property type="entry name" value="NAD_bind_m-THF_DH_Cyclohyd"/>
    <property type="match status" value="1"/>
</dbReference>
<evidence type="ECO:0000259" key="8">
    <source>
        <dbReference type="Pfam" id="PF02882"/>
    </source>
</evidence>
<evidence type="ECO:0000256" key="1">
    <source>
        <dbReference type="ARBA" id="ARBA00004777"/>
    </source>
</evidence>
<organism evidence="9">
    <name type="scientific">freshwater metagenome</name>
    <dbReference type="NCBI Taxonomy" id="449393"/>
    <lineage>
        <taxon>unclassified sequences</taxon>
        <taxon>metagenomes</taxon>
        <taxon>ecological metagenomes</taxon>
    </lineage>
</organism>
<evidence type="ECO:0000313" key="9">
    <source>
        <dbReference type="EMBL" id="CAB4915815.1"/>
    </source>
</evidence>
<dbReference type="PANTHER" id="PTHR48099:SF5">
    <property type="entry name" value="C-1-TETRAHYDROFOLATE SYNTHASE, CYTOPLASMIC"/>
    <property type="match status" value="1"/>
</dbReference>
<keyword evidence="5" id="KW-0560">Oxidoreductase</keyword>
<keyword evidence="2" id="KW-0554">One-carbon metabolism</keyword>
<evidence type="ECO:0000256" key="2">
    <source>
        <dbReference type="ARBA" id="ARBA00022563"/>
    </source>
</evidence>
<gene>
    <name evidence="9" type="ORF">UFOPK3609_01138</name>
</gene>
<dbReference type="InterPro" id="IPR000672">
    <property type="entry name" value="THF_DH/CycHdrlase"/>
</dbReference>
<dbReference type="InterPro" id="IPR020631">
    <property type="entry name" value="THF_DH/CycHdrlase_NAD-bd_dom"/>
</dbReference>
<dbReference type="SUPFAM" id="SSF51735">
    <property type="entry name" value="NAD(P)-binding Rossmann-fold domains"/>
    <property type="match status" value="1"/>
</dbReference>